<accession>A0ABY4YHH0</accession>
<gene>
    <name evidence="1" type="ORF">NF557_16360</name>
</gene>
<evidence type="ECO:0000313" key="1">
    <source>
        <dbReference type="EMBL" id="USQ76139.1"/>
    </source>
</evidence>
<dbReference type="Gene3D" id="6.10.250.660">
    <property type="match status" value="1"/>
</dbReference>
<dbReference type="Proteomes" id="UP001056535">
    <property type="component" value="Chromosome"/>
</dbReference>
<dbReference type="EMBL" id="CP099490">
    <property type="protein sequence ID" value="USQ76139.1"/>
    <property type="molecule type" value="Genomic_DNA"/>
</dbReference>
<dbReference type="InterPro" id="IPR019933">
    <property type="entry name" value="DivIVA_domain"/>
</dbReference>
<name>A0ABY4YHH0_9MICO</name>
<keyword evidence="2" id="KW-1185">Reference proteome</keyword>
<protein>
    <submittedName>
        <fullName evidence="1">DivIVA domain-containing protein</fullName>
    </submittedName>
</protein>
<dbReference type="NCBIfam" id="TIGR03544">
    <property type="entry name" value="DivI1A_domain"/>
    <property type="match status" value="1"/>
</dbReference>
<organism evidence="1 2">
    <name type="scientific">Ornithinimicrobium cryptoxanthini</name>
    <dbReference type="NCBI Taxonomy" id="2934161"/>
    <lineage>
        <taxon>Bacteria</taxon>
        <taxon>Bacillati</taxon>
        <taxon>Actinomycetota</taxon>
        <taxon>Actinomycetes</taxon>
        <taxon>Micrococcales</taxon>
        <taxon>Ornithinimicrobiaceae</taxon>
        <taxon>Ornithinimicrobium</taxon>
    </lineage>
</organism>
<reference evidence="1" key="1">
    <citation type="submission" date="2022-06" db="EMBL/GenBank/DDBJ databases">
        <title>Ornithinimicrobium JY.X270.</title>
        <authorList>
            <person name="Huang Y."/>
        </authorList>
    </citation>
    <scope>NUCLEOTIDE SEQUENCE</scope>
    <source>
        <strain evidence="1">JY.X270</strain>
    </source>
</reference>
<proteinExistence type="predicted"/>
<sequence>MTTEGARPQFRHTRGFAQGYATEDVDAFVDEVFNALASGQPAPNIVSARFGVARGRRGYDMEEVDLFLDELATGLG</sequence>
<evidence type="ECO:0000313" key="2">
    <source>
        <dbReference type="Proteomes" id="UP001056535"/>
    </source>
</evidence>
<dbReference type="RefSeq" id="WP_252620834.1">
    <property type="nucleotide sequence ID" value="NZ_CP099490.1"/>
</dbReference>